<gene>
    <name evidence="1" type="ORF">V1477_007697</name>
</gene>
<accession>A0ABD2CFM6</accession>
<evidence type="ECO:0000313" key="2">
    <source>
        <dbReference type="Proteomes" id="UP001607303"/>
    </source>
</evidence>
<evidence type="ECO:0000313" key="1">
    <source>
        <dbReference type="EMBL" id="KAL2743821.1"/>
    </source>
</evidence>
<comment type="caution">
    <text evidence="1">The sequence shown here is derived from an EMBL/GenBank/DDBJ whole genome shotgun (WGS) entry which is preliminary data.</text>
</comment>
<dbReference type="AlphaFoldDB" id="A0ABD2CFM6"/>
<name>A0ABD2CFM6_VESMC</name>
<keyword evidence="2" id="KW-1185">Reference proteome</keyword>
<proteinExistence type="predicted"/>
<dbReference type="Proteomes" id="UP001607303">
    <property type="component" value="Unassembled WGS sequence"/>
</dbReference>
<sequence length="143" mass="16204">MENFCRVTSLSNILAWSKVWTLRRHGSSLMKLRKTLLASYGSPLMKLKKSLSINLFSRITVILQSGVVCLSCRSGLEFQYGSEWCHQLLQSGLDCDRIYYRIDRNLYLCYFVRNKYSAILIVSYGYHDNASAEAGAAKSGIGN</sequence>
<dbReference type="EMBL" id="JAYRBN010000053">
    <property type="protein sequence ID" value="KAL2743821.1"/>
    <property type="molecule type" value="Genomic_DNA"/>
</dbReference>
<reference evidence="1 2" key="1">
    <citation type="journal article" date="2024" name="Ann. Entomol. Soc. Am.">
        <title>Genomic analyses of the southern and eastern yellowjacket wasps (Hymenoptera: Vespidae) reveal evolutionary signatures of social life.</title>
        <authorList>
            <person name="Catto M.A."/>
            <person name="Caine P.B."/>
            <person name="Orr S.E."/>
            <person name="Hunt B.G."/>
            <person name="Goodisman M.A.D."/>
        </authorList>
    </citation>
    <scope>NUCLEOTIDE SEQUENCE [LARGE SCALE GENOMIC DNA]</scope>
    <source>
        <strain evidence="1">232</strain>
        <tissue evidence="1">Head and thorax</tissue>
    </source>
</reference>
<organism evidence="1 2">
    <name type="scientific">Vespula maculifrons</name>
    <name type="common">Eastern yellow jacket</name>
    <name type="synonym">Wasp</name>
    <dbReference type="NCBI Taxonomy" id="7453"/>
    <lineage>
        <taxon>Eukaryota</taxon>
        <taxon>Metazoa</taxon>
        <taxon>Ecdysozoa</taxon>
        <taxon>Arthropoda</taxon>
        <taxon>Hexapoda</taxon>
        <taxon>Insecta</taxon>
        <taxon>Pterygota</taxon>
        <taxon>Neoptera</taxon>
        <taxon>Endopterygota</taxon>
        <taxon>Hymenoptera</taxon>
        <taxon>Apocrita</taxon>
        <taxon>Aculeata</taxon>
        <taxon>Vespoidea</taxon>
        <taxon>Vespidae</taxon>
        <taxon>Vespinae</taxon>
        <taxon>Vespula</taxon>
    </lineage>
</organism>
<protein>
    <submittedName>
        <fullName evidence="1">Uncharacterized protein</fullName>
    </submittedName>
</protein>